<dbReference type="GO" id="GO:0003677">
    <property type="term" value="F:DNA binding"/>
    <property type="evidence" value="ECO:0007669"/>
    <property type="project" value="UniProtKB-KW"/>
</dbReference>
<gene>
    <name evidence="4" type="ORF">METZ01_LOCUS344597</name>
</gene>
<organism evidence="4">
    <name type="scientific">marine metagenome</name>
    <dbReference type="NCBI Taxonomy" id="408172"/>
    <lineage>
        <taxon>unclassified sequences</taxon>
        <taxon>metagenomes</taxon>
        <taxon>ecological metagenomes</taxon>
    </lineage>
</organism>
<accession>A0A382R1Z2</accession>
<dbReference type="Gene3D" id="3.90.220.20">
    <property type="entry name" value="DNA methylase specificity domains"/>
    <property type="match status" value="1"/>
</dbReference>
<reference evidence="4" key="1">
    <citation type="submission" date="2018-05" db="EMBL/GenBank/DDBJ databases">
        <authorList>
            <person name="Lanie J.A."/>
            <person name="Ng W.-L."/>
            <person name="Kazmierczak K.M."/>
            <person name="Andrzejewski T.M."/>
            <person name="Davidsen T.M."/>
            <person name="Wayne K.J."/>
            <person name="Tettelin H."/>
            <person name="Glass J.I."/>
            <person name="Rusch D."/>
            <person name="Podicherti R."/>
            <person name="Tsui H.-C.T."/>
            <person name="Winkler M.E."/>
        </authorList>
    </citation>
    <scope>NUCLEOTIDE SEQUENCE</scope>
</reference>
<dbReference type="Pfam" id="PF02384">
    <property type="entry name" value="N6_Mtase"/>
    <property type="match status" value="1"/>
</dbReference>
<dbReference type="GO" id="GO:0009307">
    <property type="term" value="P:DNA restriction-modification system"/>
    <property type="evidence" value="ECO:0007669"/>
    <property type="project" value="UniProtKB-KW"/>
</dbReference>
<evidence type="ECO:0000313" key="4">
    <source>
        <dbReference type="EMBL" id="SVC91743.1"/>
    </source>
</evidence>
<dbReference type="InterPro" id="IPR044946">
    <property type="entry name" value="Restrct_endonuc_typeI_TRD_sf"/>
</dbReference>
<feature type="non-terminal residue" evidence="4">
    <location>
        <position position="1"/>
    </location>
</feature>
<keyword evidence="1" id="KW-0680">Restriction system</keyword>
<proteinExistence type="predicted"/>
<dbReference type="SUPFAM" id="SSF53335">
    <property type="entry name" value="S-adenosyl-L-methionine-dependent methyltransferases"/>
    <property type="match status" value="1"/>
</dbReference>
<evidence type="ECO:0000256" key="1">
    <source>
        <dbReference type="ARBA" id="ARBA00022747"/>
    </source>
</evidence>
<dbReference type="InterPro" id="IPR003356">
    <property type="entry name" value="DNA_methylase_A-5"/>
</dbReference>
<dbReference type="AlphaFoldDB" id="A0A382R1Z2"/>
<dbReference type="EMBL" id="UINC01118543">
    <property type="protein sequence ID" value="SVC91743.1"/>
    <property type="molecule type" value="Genomic_DNA"/>
</dbReference>
<feature type="domain" description="DNA methylase adenine-specific" evidence="3">
    <location>
        <begin position="3"/>
        <end position="117"/>
    </location>
</feature>
<dbReference type="InterPro" id="IPR029063">
    <property type="entry name" value="SAM-dependent_MTases_sf"/>
</dbReference>
<sequence length="325" mass="36814">NKAQLIREGWLEAVVGLPREVYEATGDPAGALLILRHPASKERQAGSQLPGWEKRGKEILFLKFDIEEDKEESREDISRIVSNFMNFEPETDKECLVPAQEIEDNGFDLTPDNYILNIRREMNQLLESGRGVELKNICEIERGAFTIEGVSENKLVGKVPFIKSASQLTGNNEDPYFALSQEHQDQELPKKQTKSLVTRKCILVSRLSSSGLRPTIFDPERHLPAKALLLSKDFASIEVKDSEKMTHEHLFSLLHDNAVQRQVKNLFKANRSHASIEDLGKIILPISDNQETASDDLKSFSPLSKPSDSLIHNWAEFRVPKFLKN</sequence>
<evidence type="ECO:0000256" key="2">
    <source>
        <dbReference type="ARBA" id="ARBA00023125"/>
    </source>
</evidence>
<evidence type="ECO:0000259" key="3">
    <source>
        <dbReference type="Pfam" id="PF02384"/>
    </source>
</evidence>
<keyword evidence="2" id="KW-0238">DNA-binding</keyword>
<name>A0A382R1Z2_9ZZZZ</name>
<dbReference type="GO" id="GO:0008170">
    <property type="term" value="F:N-methyltransferase activity"/>
    <property type="evidence" value="ECO:0007669"/>
    <property type="project" value="InterPro"/>
</dbReference>
<protein>
    <recommendedName>
        <fullName evidence="3">DNA methylase adenine-specific domain-containing protein</fullName>
    </recommendedName>
</protein>
<dbReference type="Gene3D" id="3.40.50.150">
    <property type="entry name" value="Vaccinia Virus protein VP39"/>
    <property type="match status" value="1"/>
</dbReference>
<feature type="non-terminal residue" evidence="4">
    <location>
        <position position="325"/>
    </location>
</feature>